<organism evidence="1 2">
    <name type="scientific">Araneus ventricosus</name>
    <name type="common">Orbweaver spider</name>
    <name type="synonym">Epeira ventricosa</name>
    <dbReference type="NCBI Taxonomy" id="182803"/>
    <lineage>
        <taxon>Eukaryota</taxon>
        <taxon>Metazoa</taxon>
        <taxon>Ecdysozoa</taxon>
        <taxon>Arthropoda</taxon>
        <taxon>Chelicerata</taxon>
        <taxon>Arachnida</taxon>
        <taxon>Araneae</taxon>
        <taxon>Araneomorphae</taxon>
        <taxon>Entelegynae</taxon>
        <taxon>Araneoidea</taxon>
        <taxon>Araneidae</taxon>
        <taxon>Araneus</taxon>
    </lineage>
</organism>
<dbReference type="AlphaFoldDB" id="A0A4Y2T345"/>
<keyword evidence="2" id="KW-1185">Reference proteome</keyword>
<dbReference type="EMBL" id="BGPR01025388">
    <property type="protein sequence ID" value="GBN94243.1"/>
    <property type="molecule type" value="Genomic_DNA"/>
</dbReference>
<evidence type="ECO:0000313" key="1">
    <source>
        <dbReference type="EMBL" id="GBN94243.1"/>
    </source>
</evidence>
<accession>A0A4Y2T345</accession>
<reference evidence="1 2" key="1">
    <citation type="journal article" date="2019" name="Sci. Rep.">
        <title>Orb-weaving spider Araneus ventricosus genome elucidates the spidroin gene catalogue.</title>
        <authorList>
            <person name="Kono N."/>
            <person name="Nakamura H."/>
            <person name="Ohtoshi R."/>
            <person name="Moran D.A.P."/>
            <person name="Shinohara A."/>
            <person name="Yoshida Y."/>
            <person name="Fujiwara M."/>
            <person name="Mori M."/>
            <person name="Tomita M."/>
            <person name="Arakawa K."/>
        </authorList>
    </citation>
    <scope>NUCLEOTIDE SEQUENCE [LARGE SCALE GENOMIC DNA]</scope>
</reference>
<gene>
    <name evidence="1" type="ORF">AVEN_132575_1</name>
</gene>
<comment type="caution">
    <text evidence="1">The sequence shown here is derived from an EMBL/GenBank/DDBJ whole genome shotgun (WGS) entry which is preliminary data.</text>
</comment>
<sequence length="102" mass="11491">MGTWGDKQSYDQDTRPAPVLNPLELLCLLTLLSNGTPAVVLWFRLRSLTPHLQHIYNSRISAVWPHSNGMQEVKNQTSDHNANPLLISRDIGSGEVRRICVM</sequence>
<dbReference type="Proteomes" id="UP000499080">
    <property type="component" value="Unassembled WGS sequence"/>
</dbReference>
<evidence type="ECO:0000313" key="2">
    <source>
        <dbReference type="Proteomes" id="UP000499080"/>
    </source>
</evidence>
<proteinExistence type="predicted"/>
<protein>
    <submittedName>
        <fullName evidence="1">Uncharacterized protein</fullName>
    </submittedName>
</protein>
<name>A0A4Y2T345_ARAVE</name>